<sequence length="166" mass="18435">MPSELRAPEIVLALPWNTQIDVWALGILEAALDLDVYGTSSDETGSNSDDDARVFEDDGDLTMDVMTEEETQLTRIEKLCGETPASVTSRLPDDSLGLFTPQGRLKTPLPSYGDKHGSLEERIGRCQFALDRNIGDASRSVRRCLHVDPLERPSAAELLQDEWFRS</sequence>
<gene>
    <name evidence="2" type="ORF">BDV98DRAFT_597748</name>
</gene>
<dbReference type="InterPro" id="IPR000719">
    <property type="entry name" value="Prot_kinase_dom"/>
</dbReference>
<name>A0A5C3Q552_9AGAR</name>
<protein>
    <recommendedName>
        <fullName evidence="1">Protein kinase domain-containing protein</fullName>
    </recommendedName>
</protein>
<dbReference type="PROSITE" id="PS50011">
    <property type="entry name" value="PROTEIN_KINASE_DOM"/>
    <property type="match status" value="1"/>
</dbReference>
<dbReference type="GO" id="GO:0004672">
    <property type="term" value="F:protein kinase activity"/>
    <property type="evidence" value="ECO:0007669"/>
    <property type="project" value="InterPro"/>
</dbReference>
<evidence type="ECO:0000259" key="1">
    <source>
        <dbReference type="PROSITE" id="PS50011"/>
    </source>
</evidence>
<dbReference type="EMBL" id="ML178863">
    <property type="protein sequence ID" value="TFK96267.1"/>
    <property type="molecule type" value="Genomic_DNA"/>
</dbReference>
<dbReference type="OrthoDB" id="5979581at2759"/>
<evidence type="ECO:0000313" key="3">
    <source>
        <dbReference type="Proteomes" id="UP000305067"/>
    </source>
</evidence>
<evidence type="ECO:0000313" key="2">
    <source>
        <dbReference type="EMBL" id="TFK96267.1"/>
    </source>
</evidence>
<organism evidence="2 3">
    <name type="scientific">Pterulicium gracile</name>
    <dbReference type="NCBI Taxonomy" id="1884261"/>
    <lineage>
        <taxon>Eukaryota</taxon>
        <taxon>Fungi</taxon>
        <taxon>Dikarya</taxon>
        <taxon>Basidiomycota</taxon>
        <taxon>Agaricomycotina</taxon>
        <taxon>Agaricomycetes</taxon>
        <taxon>Agaricomycetidae</taxon>
        <taxon>Agaricales</taxon>
        <taxon>Pleurotineae</taxon>
        <taxon>Pterulaceae</taxon>
        <taxon>Pterulicium</taxon>
    </lineage>
</organism>
<keyword evidence="3" id="KW-1185">Reference proteome</keyword>
<dbReference type="GO" id="GO:0005524">
    <property type="term" value="F:ATP binding"/>
    <property type="evidence" value="ECO:0007669"/>
    <property type="project" value="InterPro"/>
</dbReference>
<dbReference type="STRING" id="1884261.A0A5C3Q552"/>
<dbReference type="SUPFAM" id="SSF56112">
    <property type="entry name" value="Protein kinase-like (PK-like)"/>
    <property type="match status" value="1"/>
</dbReference>
<dbReference type="Proteomes" id="UP000305067">
    <property type="component" value="Unassembled WGS sequence"/>
</dbReference>
<feature type="domain" description="Protein kinase" evidence="1">
    <location>
        <begin position="1"/>
        <end position="164"/>
    </location>
</feature>
<accession>A0A5C3Q552</accession>
<dbReference type="AlphaFoldDB" id="A0A5C3Q552"/>
<reference evidence="2 3" key="1">
    <citation type="journal article" date="2019" name="Nat. Ecol. Evol.">
        <title>Megaphylogeny resolves global patterns of mushroom evolution.</title>
        <authorList>
            <person name="Varga T."/>
            <person name="Krizsan K."/>
            <person name="Foldi C."/>
            <person name="Dima B."/>
            <person name="Sanchez-Garcia M."/>
            <person name="Sanchez-Ramirez S."/>
            <person name="Szollosi G.J."/>
            <person name="Szarkandi J.G."/>
            <person name="Papp V."/>
            <person name="Albert L."/>
            <person name="Andreopoulos W."/>
            <person name="Angelini C."/>
            <person name="Antonin V."/>
            <person name="Barry K.W."/>
            <person name="Bougher N.L."/>
            <person name="Buchanan P."/>
            <person name="Buyck B."/>
            <person name="Bense V."/>
            <person name="Catcheside P."/>
            <person name="Chovatia M."/>
            <person name="Cooper J."/>
            <person name="Damon W."/>
            <person name="Desjardin D."/>
            <person name="Finy P."/>
            <person name="Geml J."/>
            <person name="Haridas S."/>
            <person name="Hughes K."/>
            <person name="Justo A."/>
            <person name="Karasinski D."/>
            <person name="Kautmanova I."/>
            <person name="Kiss B."/>
            <person name="Kocsube S."/>
            <person name="Kotiranta H."/>
            <person name="LaButti K.M."/>
            <person name="Lechner B.E."/>
            <person name="Liimatainen K."/>
            <person name="Lipzen A."/>
            <person name="Lukacs Z."/>
            <person name="Mihaltcheva S."/>
            <person name="Morgado L.N."/>
            <person name="Niskanen T."/>
            <person name="Noordeloos M.E."/>
            <person name="Ohm R.A."/>
            <person name="Ortiz-Santana B."/>
            <person name="Ovrebo C."/>
            <person name="Racz N."/>
            <person name="Riley R."/>
            <person name="Savchenko A."/>
            <person name="Shiryaev A."/>
            <person name="Soop K."/>
            <person name="Spirin V."/>
            <person name="Szebenyi C."/>
            <person name="Tomsovsky M."/>
            <person name="Tulloss R.E."/>
            <person name="Uehling J."/>
            <person name="Grigoriev I.V."/>
            <person name="Vagvolgyi C."/>
            <person name="Papp T."/>
            <person name="Martin F.M."/>
            <person name="Miettinen O."/>
            <person name="Hibbett D.S."/>
            <person name="Nagy L.G."/>
        </authorList>
    </citation>
    <scope>NUCLEOTIDE SEQUENCE [LARGE SCALE GENOMIC DNA]</scope>
    <source>
        <strain evidence="2 3">CBS 309.79</strain>
    </source>
</reference>
<dbReference type="InterPro" id="IPR011009">
    <property type="entry name" value="Kinase-like_dom_sf"/>
</dbReference>
<dbReference type="Gene3D" id="1.10.510.10">
    <property type="entry name" value="Transferase(Phosphotransferase) domain 1"/>
    <property type="match status" value="1"/>
</dbReference>
<proteinExistence type="predicted"/>